<dbReference type="SUPFAM" id="SSF51905">
    <property type="entry name" value="FAD/NAD(P)-binding domain"/>
    <property type="match status" value="2"/>
</dbReference>
<dbReference type="Gene3D" id="3.50.50.60">
    <property type="entry name" value="FAD/NAD(P)-binding domain"/>
    <property type="match status" value="1"/>
</dbReference>
<evidence type="ECO:0000313" key="4">
    <source>
        <dbReference type="Proteomes" id="UP001207930"/>
    </source>
</evidence>
<dbReference type="InterPro" id="IPR036188">
    <property type="entry name" value="FAD/NAD-bd_sf"/>
</dbReference>
<gene>
    <name evidence="3" type="ORF">OKA04_21325</name>
</gene>
<organism evidence="3 4">
    <name type="scientific">Luteolibacter flavescens</name>
    <dbReference type="NCBI Taxonomy" id="1859460"/>
    <lineage>
        <taxon>Bacteria</taxon>
        <taxon>Pseudomonadati</taxon>
        <taxon>Verrucomicrobiota</taxon>
        <taxon>Verrucomicrobiia</taxon>
        <taxon>Verrucomicrobiales</taxon>
        <taxon>Verrucomicrobiaceae</taxon>
        <taxon>Luteolibacter</taxon>
    </lineage>
</organism>
<feature type="compositionally biased region" description="Polar residues" evidence="1">
    <location>
        <begin position="647"/>
        <end position="656"/>
    </location>
</feature>
<dbReference type="PANTHER" id="PTHR40254">
    <property type="entry name" value="BLR0577 PROTEIN"/>
    <property type="match status" value="1"/>
</dbReference>
<dbReference type="CDD" id="cd10548">
    <property type="entry name" value="cupin_CDO"/>
    <property type="match status" value="1"/>
</dbReference>
<comment type="caution">
    <text evidence="3">The sequence shown here is derived from an EMBL/GenBank/DDBJ whole genome shotgun (WGS) entry which is preliminary data.</text>
</comment>
<dbReference type="Proteomes" id="UP001207930">
    <property type="component" value="Unassembled WGS sequence"/>
</dbReference>
<dbReference type="EMBL" id="JAPDDS010000016">
    <property type="protein sequence ID" value="MCW1887293.1"/>
    <property type="molecule type" value="Genomic_DNA"/>
</dbReference>
<evidence type="ECO:0000256" key="1">
    <source>
        <dbReference type="SAM" id="MobiDB-lite"/>
    </source>
</evidence>
<name>A0ABT3FUM6_9BACT</name>
<evidence type="ECO:0000259" key="2">
    <source>
        <dbReference type="Pfam" id="PF13454"/>
    </source>
</evidence>
<dbReference type="PANTHER" id="PTHR40254:SF1">
    <property type="entry name" value="BLR0577 PROTEIN"/>
    <property type="match status" value="1"/>
</dbReference>
<dbReference type="InterPro" id="IPR052189">
    <property type="entry name" value="L-asp_N-monooxygenase_NS-form"/>
</dbReference>
<feature type="region of interest" description="Disordered" evidence="1">
    <location>
        <begin position="641"/>
        <end position="665"/>
    </location>
</feature>
<protein>
    <submittedName>
        <fullName evidence="3">FAD/NAD(P)-binding protein</fullName>
    </submittedName>
</protein>
<dbReference type="InterPro" id="IPR011051">
    <property type="entry name" value="RmlC_Cupin_sf"/>
</dbReference>
<dbReference type="SUPFAM" id="SSF51182">
    <property type="entry name" value="RmlC-like cupins"/>
    <property type="match status" value="1"/>
</dbReference>
<keyword evidence="4" id="KW-1185">Reference proteome</keyword>
<feature type="domain" description="FAD-dependent urate hydroxylase HpyO/Asp monooxygenase CreE-like FAD/NAD(P)-binding" evidence="2">
    <location>
        <begin position="193"/>
        <end position="338"/>
    </location>
</feature>
<sequence>MPTAFASPDCVGPGIAKLAEEISAALDRSHGAAEWAEGNIKSALQRALSDDDLITGELPAAPFATYRQEILHVDPAGRFSIAALIWLPGHRTPVHDHRCWCCFGVWRGREVETLWTRDAKGRLVAGKSSVCYRGEVEFLHPPGDIHQVSNDDMTPTVSIHVYGVNLTHSGTSIQRCYDVDATVNAEAGLRTFAVVGAGFSGTMTAVHLLRECGPDTRVVLYEAAPDVGRGVAYGTRCLTHLLNVPAGGMSAFPESPGHFHEWCARKGRQVAASDFAPRTWYGEYLGDILKDAALYSRARLEVRTEQVERIDGHDGDFQVLSTNGGALQAEAVVLAIGTPPGRENFPAGQEWPAMADPWQSNALDEVRPDDEVLIVGTGLTCMDVLAELSARGHRGKIVAISRRGLLPASHVPHAAAGGPAFDAQGFREQLAREPMKVTRLCRRVRDAIREAQAAGMDWRDVINALRPVTSSIWAALPGRERRRFKRHIKPYWEAVRHRIAPAVMEAVERMRQAGILERHRGGIAKLERLPSGRYLAEWTSPATGSSSREFNRVINATGFTARLAGSNSPLLDDLLGKGWIREDELGLGVDTSSDFRLVEEDGSVIGGIYYVGPMLRARYWECTAVPELRLRAAETATSVLKHAARPQKTTPPTDSYRTPEMAYQI</sequence>
<dbReference type="InterPro" id="IPR038732">
    <property type="entry name" value="HpyO/CreE_NAD-binding"/>
</dbReference>
<reference evidence="3 4" key="1">
    <citation type="submission" date="2022-10" db="EMBL/GenBank/DDBJ databases">
        <title>Luteolibacter flavescens strain MCCC 1K03193, whole genome shotgun sequencing project.</title>
        <authorList>
            <person name="Zhao G."/>
            <person name="Shen L."/>
        </authorList>
    </citation>
    <scope>NUCLEOTIDE SEQUENCE [LARGE SCALE GENOMIC DNA]</scope>
    <source>
        <strain evidence="3 4">MCCC 1K03193</strain>
    </source>
</reference>
<proteinExistence type="predicted"/>
<dbReference type="Gene3D" id="2.60.120.10">
    <property type="entry name" value="Jelly Rolls"/>
    <property type="match status" value="1"/>
</dbReference>
<accession>A0ABT3FUM6</accession>
<dbReference type="Pfam" id="PF13454">
    <property type="entry name" value="NAD_binding_9"/>
    <property type="match status" value="1"/>
</dbReference>
<dbReference type="InterPro" id="IPR014710">
    <property type="entry name" value="RmlC-like_jellyroll"/>
</dbReference>
<evidence type="ECO:0000313" key="3">
    <source>
        <dbReference type="EMBL" id="MCW1887293.1"/>
    </source>
</evidence>